<organism evidence="1">
    <name type="scientific">marine sediment metagenome</name>
    <dbReference type="NCBI Taxonomy" id="412755"/>
    <lineage>
        <taxon>unclassified sequences</taxon>
        <taxon>metagenomes</taxon>
        <taxon>ecological metagenomes</taxon>
    </lineage>
</organism>
<reference evidence="1" key="1">
    <citation type="journal article" date="2015" name="Nature">
        <title>Complex archaea that bridge the gap between prokaryotes and eukaryotes.</title>
        <authorList>
            <person name="Spang A."/>
            <person name="Saw J.H."/>
            <person name="Jorgensen S.L."/>
            <person name="Zaremba-Niedzwiedzka K."/>
            <person name="Martijn J."/>
            <person name="Lind A.E."/>
            <person name="van Eijk R."/>
            <person name="Schleper C."/>
            <person name="Guy L."/>
            <person name="Ettema T.J."/>
        </authorList>
    </citation>
    <scope>NUCLEOTIDE SEQUENCE</scope>
</reference>
<sequence>MFYAFTHPVVIGNVVTDKARVGLDLTAGVIHQVDVLFQDGCNHLVEVQIFQANFQLWPSNRGATMKGNATVISFREFYALEPGATDLHALIWA</sequence>
<dbReference type="EMBL" id="LAZR01022397">
    <property type="protein sequence ID" value="KKL82000.1"/>
    <property type="molecule type" value="Genomic_DNA"/>
</dbReference>
<proteinExistence type="predicted"/>
<protein>
    <submittedName>
        <fullName evidence="1">Uncharacterized protein</fullName>
    </submittedName>
</protein>
<evidence type="ECO:0000313" key="1">
    <source>
        <dbReference type="EMBL" id="KKL82000.1"/>
    </source>
</evidence>
<name>A0A0F9HJX4_9ZZZZ</name>
<gene>
    <name evidence="1" type="ORF">LCGC14_1989170</name>
</gene>
<comment type="caution">
    <text evidence="1">The sequence shown here is derived from an EMBL/GenBank/DDBJ whole genome shotgun (WGS) entry which is preliminary data.</text>
</comment>
<dbReference type="AlphaFoldDB" id="A0A0F9HJX4"/>
<feature type="non-terminal residue" evidence="1">
    <location>
        <position position="93"/>
    </location>
</feature>
<accession>A0A0F9HJX4</accession>